<protein>
    <recommendedName>
        <fullName evidence="4">Carboxyltransferase domain-containing protein</fullName>
    </recommendedName>
</protein>
<dbReference type="PANTHER" id="PTHR43309:SF3">
    <property type="entry name" value="5-OXOPROLINASE SUBUNIT C"/>
    <property type="match status" value="1"/>
</dbReference>
<dbReference type="Pfam" id="PF02626">
    <property type="entry name" value="CT_A_B"/>
    <property type="match status" value="1"/>
</dbReference>
<proteinExistence type="predicted"/>
<dbReference type="SUPFAM" id="SSF50891">
    <property type="entry name" value="Cyclophilin-like"/>
    <property type="match status" value="1"/>
</dbReference>
<evidence type="ECO:0000256" key="2">
    <source>
        <dbReference type="ARBA" id="ARBA00022801"/>
    </source>
</evidence>
<dbReference type="PANTHER" id="PTHR43309">
    <property type="entry name" value="5-OXOPROLINASE SUBUNIT C"/>
    <property type="match status" value="1"/>
</dbReference>
<dbReference type="Proteomes" id="UP000613840">
    <property type="component" value="Unassembled WGS sequence"/>
</dbReference>
<keyword evidence="6" id="KW-1185">Reference proteome</keyword>
<keyword evidence="3" id="KW-0067">ATP-binding</keyword>
<dbReference type="RefSeq" id="WP_188897327.1">
    <property type="nucleotide sequence ID" value="NZ_BMMZ01000013.1"/>
</dbReference>
<dbReference type="InterPro" id="IPR029000">
    <property type="entry name" value="Cyclophilin-like_dom_sf"/>
</dbReference>
<dbReference type="GO" id="GO:0005524">
    <property type="term" value="F:ATP binding"/>
    <property type="evidence" value="ECO:0007669"/>
    <property type="project" value="UniProtKB-KW"/>
</dbReference>
<keyword evidence="1" id="KW-0547">Nucleotide-binding</keyword>
<evidence type="ECO:0000259" key="4">
    <source>
        <dbReference type="SMART" id="SM00797"/>
    </source>
</evidence>
<dbReference type="AlphaFoldDB" id="A0A917W7D4"/>
<dbReference type="InterPro" id="IPR052708">
    <property type="entry name" value="PxpC"/>
</dbReference>
<dbReference type="NCBIfam" id="TIGR00724">
    <property type="entry name" value="urea_amlyse_rel"/>
    <property type="match status" value="1"/>
</dbReference>
<dbReference type="EMBL" id="BMMZ01000013">
    <property type="protein sequence ID" value="GGL78493.1"/>
    <property type="molecule type" value="Genomic_DNA"/>
</dbReference>
<reference evidence="5" key="2">
    <citation type="submission" date="2020-09" db="EMBL/GenBank/DDBJ databases">
        <authorList>
            <person name="Sun Q."/>
            <person name="Zhou Y."/>
        </authorList>
    </citation>
    <scope>NUCLEOTIDE SEQUENCE</scope>
    <source>
        <strain evidence="5">CGMCC 4.7306</strain>
    </source>
</reference>
<dbReference type="InterPro" id="IPR003778">
    <property type="entry name" value="CT_A_B"/>
</dbReference>
<comment type="caution">
    <text evidence="5">The sequence shown here is derived from an EMBL/GenBank/DDBJ whole genome shotgun (WGS) entry which is preliminary data.</text>
</comment>
<dbReference type="GO" id="GO:0016787">
    <property type="term" value="F:hydrolase activity"/>
    <property type="evidence" value="ECO:0007669"/>
    <property type="project" value="UniProtKB-KW"/>
</dbReference>
<dbReference type="Gene3D" id="2.40.100.10">
    <property type="entry name" value="Cyclophilin-like"/>
    <property type="match status" value="1"/>
</dbReference>
<evidence type="ECO:0000313" key="5">
    <source>
        <dbReference type="EMBL" id="GGL78493.1"/>
    </source>
</evidence>
<reference evidence="5" key="1">
    <citation type="journal article" date="2014" name="Int. J. Syst. Evol. Microbiol.">
        <title>Complete genome sequence of Corynebacterium casei LMG S-19264T (=DSM 44701T), isolated from a smear-ripened cheese.</title>
        <authorList>
            <consortium name="US DOE Joint Genome Institute (JGI-PGF)"/>
            <person name="Walter F."/>
            <person name="Albersmeier A."/>
            <person name="Kalinowski J."/>
            <person name="Ruckert C."/>
        </authorList>
    </citation>
    <scope>NUCLEOTIDE SEQUENCE</scope>
    <source>
        <strain evidence="5">CGMCC 4.7306</strain>
    </source>
</reference>
<evidence type="ECO:0000256" key="1">
    <source>
        <dbReference type="ARBA" id="ARBA00022741"/>
    </source>
</evidence>
<evidence type="ECO:0000313" key="6">
    <source>
        <dbReference type="Proteomes" id="UP000613840"/>
    </source>
</evidence>
<gene>
    <name evidence="5" type="ORF">GCM10011575_41030</name>
</gene>
<accession>A0A917W7D4</accession>
<dbReference type="SMART" id="SM00797">
    <property type="entry name" value="AHS2"/>
    <property type="match status" value="1"/>
</dbReference>
<evidence type="ECO:0000256" key="3">
    <source>
        <dbReference type="ARBA" id="ARBA00022840"/>
    </source>
</evidence>
<keyword evidence="2" id="KW-0378">Hydrolase</keyword>
<sequence>MIIVERTGPLALIEDLGRAGYEDLGVSPSGAADRSGLRTANRLVGNPEDVAAIEILLGGLLVAAGRPMWIAVAGAPTTLSINDRPDASHQPVYLRAGDRLEVQAPRNGLRNYLAVRGGIEVPAVLGSRSADLLAGLGPAALRPGDQLPVGRSTLPQPGIDVLPARPAERPLRVRLLPGPRTDWFTDAALDSLGTQLWRVGSDVDRTGVRLDGEPLRRRITDELPSEGLVRGAVQVPPSGLPIVFGSNHPVTGGYPVIGVVPDADCDRVAQLRPGDGLRLRWSER</sequence>
<organism evidence="5 6">
    <name type="scientific">Microlunatus endophyticus</name>
    <dbReference type="NCBI Taxonomy" id="1716077"/>
    <lineage>
        <taxon>Bacteria</taxon>
        <taxon>Bacillati</taxon>
        <taxon>Actinomycetota</taxon>
        <taxon>Actinomycetes</taxon>
        <taxon>Propionibacteriales</taxon>
        <taxon>Propionibacteriaceae</taxon>
        <taxon>Microlunatus</taxon>
    </lineage>
</organism>
<name>A0A917W7D4_9ACTN</name>
<feature type="domain" description="Carboxyltransferase" evidence="4">
    <location>
        <begin position="23"/>
        <end position="284"/>
    </location>
</feature>